<dbReference type="PANTHER" id="PTHR45712">
    <property type="entry name" value="AGAP008170-PA"/>
    <property type="match status" value="1"/>
</dbReference>
<evidence type="ECO:0000313" key="5">
    <source>
        <dbReference type="EMBL" id="KAH8023626.1"/>
    </source>
</evidence>
<evidence type="ECO:0000256" key="3">
    <source>
        <dbReference type="ARBA" id="ARBA00022737"/>
    </source>
</evidence>
<protein>
    <recommendedName>
        <fullName evidence="4">LRRCT domain-containing protein</fullName>
    </recommendedName>
</protein>
<evidence type="ECO:0000313" key="6">
    <source>
        <dbReference type="Proteomes" id="UP000821866"/>
    </source>
</evidence>
<dbReference type="InterPro" id="IPR001611">
    <property type="entry name" value="Leu-rich_rpt"/>
</dbReference>
<dbReference type="EMBL" id="JABSTU010000008">
    <property type="protein sequence ID" value="KAH8023626.1"/>
    <property type="molecule type" value="Genomic_DNA"/>
</dbReference>
<dbReference type="SMART" id="SM00365">
    <property type="entry name" value="LRR_SD22"/>
    <property type="match status" value="4"/>
</dbReference>
<dbReference type="InterPro" id="IPR032675">
    <property type="entry name" value="LRR_dom_sf"/>
</dbReference>
<dbReference type="Gene3D" id="3.80.10.10">
    <property type="entry name" value="Ribonuclease Inhibitor"/>
    <property type="match status" value="4"/>
</dbReference>
<dbReference type="SMART" id="SM00369">
    <property type="entry name" value="LRR_TYP"/>
    <property type="match status" value="11"/>
</dbReference>
<dbReference type="InterPro" id="IPR013783">
    <property type="entry name" value="Ig-like_fold"/>
</dbReference>
<dbReference type="SUPFAM" id="SSF52058">
    <property type="entry name" value="L domain-like"/>
    <property type="match status" value="1"/>
</dbReference>
<gene>
    <name evidence="5" type="ORF">HPB51_015122</name>
</gene>
<dbReference type="PANTHER" id="PTHR45712:SF22">
    <property type="entry name" value="INSULIN-LIKE GROWTH FACTOR-BINDING PROTEIN COMPLEX ACID LABILE SUBUNIT"/>
    <property type="match status" value="1"/>
</dbReference>
<dbReference type="Pfam" id="PF13855">
    <property type="entry name" value="LRR_8"/>
    <property type="match status" value="3"/>
</dbReference>
<keyword evidence="2" id="KW-0732">Signal</keyword>
<accession>A0A9J6DP77</accession>
<keyword evidence="1" id="KW-0433">Leucine-rich repeat</keyword>
<organism evidence="5 6">
    <name type="scientific">Rhipicephalus microplus</name>
    <name type="common">Cattle tick</name>
    <name type="synonym">Boophilus microplus</name>
    <dbReference type="NCBI Taxonomy" id="6941"/>
    <lineage>
        <taxon>Eukaryota</taxon>
        <taxon>Metazoa</taxon>
        <taxon>Ecdysozoa</taxon>
        <taxon>Arthropoda</taxon>
        <taxon>Chelicerata</taxon>
        <taxon>Arachnida</taxon>
        <taxon>Acari</taxon>
        <taxon>Parasitiformes</taxon>
        <taxon>Ixodida</taxon>
        <taxon>Ixodoidea</taxon>
        <taxon>Ixodidae</taxon>
        <taxon>Rhipicephalinae</taxon>
        <taxon>Rhipicephalus</taxon>
        <taxon>Boophilus</taxon>
    </lineage>
</organism>
<comment type="caution">
    <text evidence="5">The sequence shown here is derived from an EMBL/GenBank/DDBJ whole genome shotgun (WGS) entry which is preliminary data.</text>
</comment>
<dbReference type="Proteomes" id="UP000821866">
    <property type="component" value="Chromosome 6"/>
</dbReference>
<evidence type="ECO:0000259" key="4">
    <source>
        <dbReference type="SMART" id="SM00082"/>
    </source>
</evidence>
<evidence type="ECO:0000256" key="2">
    <source>
        <dbReference type="ARBA" id="ARBA00022729"/>
    </source>
</evidence>
<sequence>MVSVRLIRANDNKIKRMFNLPIALNELHLQNNRLTHFGPGTFRSMNSMLRLYLDSNNLTRLERGSFSNLLTLQTLSLGNNSIGRVPWEALEDLSALQYLYLNDNQIKALPKKAFGRLPVVFELRLQNNQINNVSEYAFEGMLQLLRLNMSYNNISFIPPDAFKGLVSLHTLDLSHNLLNKLENKTHGLLDDLLSLTSINVSHNEVAFVTEKTFPRSPYIPYKLKHVDLSHNFISVLTNSFDDGLGKAEYLDLRHNLINEVYPNVLRNLTSLRHLDMSYNDLRHIANGALTLPENVSWADFSHNKIFSIDLRDFLASQQLRHLDLRFNNVTMFEEMYMARIKDGLRLYYEGNPLTCDCHVKYLRQWLSHNPQATEWNSVVCHSPHHLHKQPLVEVSPDLLDCLTDEERELKGDDDGSAVDLKFRIVDSPSKRTIRFAWYVATKEDVSGFRAILSDVLTSSLMSETDIPYRYREYTINGLESSVEYRLCLVALDSTGGARSLPMRQCRTVTPVGAATRTVSSAPVLIVVLAALATAFVSELRFSSST</sequence>
<dbReference type="InterPro" id="IPR050333">
    <property type="entry name" value="SLRP"/>
</dbReference>
<evidence type="ECO:0000256" key="1">
    <source>
        <dbReference type="ARBA" id="ARBA00022614"/>
    </source>
</evidence>
<name>A0A9J6DP77_RHIMP</name>
<reference evidence="5" key="2">
    <citation type="submission" date="2021-09" db="EMBL/GenBank/DDBJ databases">
        <authorList>
            <person name="Jia N."/>
            <person name="Wang J."/>
            <person name="Shi W."/>
            <person name="Du L."/>
            <person name="Sun Y."/>
            <person name="Zhan W."/>
            <person name="Jiang J."/>
            <person name="Wang Q."/>
            <person name="Zhang B."/>
            <person name="Ji P."/>
            <person name="Sakyi L.B."/>
            <person name="Cui X."/>
            <person name="Yuan T."/>
            <person name="Jiang B."/>
            <person name="Yang W."/>
            <person name="Lam T.T.-Y."/>
            <person name="Chang Q."/>
            <person name="Ding S."/>
            <person name="Wang X."/>
            <person name="Zhu J."/>
            <person name="Ruan X."/>
            <person name="Zhao L."/>
            <person name="Wei J."/>
            <person name="Que T."/>
            <person name="Du C."/>
            <person name="Cheng J."/>
            <person name="Dai P."/>
            <person name="Han X."/>
            <person name="Huang E."/>
            <person name="Gao Y."/>
            <person name="Liu J."/>
            <person name="Shao H."/>
            <person name="Ye R."/>
            <person name="Li L."/>
            <person name="Wei W."/>
            <person name="Wang X."/>
            <person name="Wang C."/>
            <person name="Huo Q."/>
            <person name="Li W."/>
            <person name="Guo W."/>
            <person name="Chen H."/>
            <person name="Chen S."/>
            <person name="Zhou L."/>
            <person name="Zhou L."/>
            <person name="Ni X."/>
            <person name="Tian J."/>
            <person name="Zhou Y."/>
            <person name="Sheng Y."/>
            <person name="Liu T."/>
            <person name="Pan Y."/>
            <person name="Xia L."/>
            <person name="Li J."/>
            <person name="Zhao F."/>
            <person name="Cao W."/>
        </authorList>
    </citation>
    <scope>NUCLEOTIDE SEQUENCE</scope>
    <source>
        <strain evidence="5">Rmic-2018</strain>
        <tissue evidence="5">Larvae</tissue>
    </source>
</reference>
<dbReference type="Gene3D" id="2.60.40.10">
    <property type="entry name" value="Immunoglobulins"/>
    <property type="match status" value="1"/>
</dbReference>
<dbReference type="InterPro" id="IPR000483">
    <property type="entry name" value="Cys-rich_flank_reg_C"/>
</dbReference>
<reference evidence="5" key="1">
    <citation type="journal article" date="2020" name="Cell">
        <title>Large-Scale Comparative Analyses of Tick Genomes Elucidate Their Genetic Diversity and Vector Capacities.</title>
        <authorList>
            <consortium name="Tick Genome and Microbiome Consortium (TIGMIC)"/>
            <person name="Jia N."/>
            <person name="Wang J."/>
            <person name="Shi W."/>
            <person name="Du L."/>
            <person name="Sun Y."/>
            <person name="Zhan W."/>
            <person name="Jiang J.F."/>
            <person name="Wang Q."/>
            <person name="Zhang B."/>
            <person name="Ji P."/>
            <person name="Bell-Sakyi L."/>
            <person name="Cui X.M."/>
            <person name="Yuan T.T."/>
            <person name="Jiang B.G."/>
            <person name="Yang W.F."/>
            <person name="Lam T.T."/>
            <person name="Chang Q.C."/>
            <person name="Ding S.J."/>
            <person name="Wang X.J."/>
            <person name="Zhu J.G."/>
            <person name="Ruan X.D."/>
            <person name="Zhao L."/>
            <person name="Wei J.T."/>
            <person name="Ye R.Z."/>
            <person name="Que T.C."/>
            <person name="Du C.H."/>
            <person name="Zhou Y.H."/>
            <person name="Cheng J.X."/>
            <person name="Dai P.F."/>
            <person name="Guo W.B."/>
            <person name="Han X.H."/>
            <person name="Huang E.J."/>
            <person name="Li L.F."/>
            <person name="Wei W."/>
            <person name="Gao Y.C."/>
            <person name="Liu J.Z."/>
            <person name="Shao H.Z."/>
            <person name="Wang X."/>
            <person name="Wang C.C."/>
            <person name="Yang T.C."/>
            <person name="Huo Q.B."/>
            <person name="Li W."/>
            <person name="Chen H.Y."/>
            <person name="Chen S.E."/>
            <person name="Zhou L.G."/>
            <person name="Ni X.B."/>
            <person name="Tian J.H."/>
            <person name="Sheng Y."/>
            <person name="Liu T."/>
            <person name="Pan Y.S."/>
            <person name="Xia L.Y."/>
            <person name="Li J."/>
            <person name="Zhao F."/>
            <person name="Cao W.C."/>
        </authorList>
    </citation>
    <scope>NUCLEOTIDE SEQUENCE</scope>
    <source>
        <strain evidence="5">Rmic-2018</strain>
    </source>
</reference>
<feature type="domain" description="LRRCT" evidence="4">
    <location>
        <begin position="351"/>
        <end position="402"/>
    </location>
</feature>
<dbReference type="AlphaFoldDB" id="A0A9J6DP77"/>
<proteinExistence type="predicted"/>
<keyword evidence="3" id="KW-0677">Repeat</keyword>
<dbReference type="PROSITE" id="PS51450">
    <property type="entry name" value="LRR"/>
    <property type="match status" value="2"/>
</dbReference>
<keyword evidence="6" id="KW-1185">Reference proteome</keyword>
<dbReference type="SMART" id="SM00082">
    <property type="entry name" value="LRRCT"/>
    <property type="match status" value="1"/>
</dbReference>
<dbReference type="VEuPathDB" id="VectorBase:LOC119172180"/>
<dbReference type="InterPro" id="IPR003591">
    <property type="entry name" value="Leu-rich_rpt_typical-subtyp"/>
</dbReference>